<reference evidence="1" key="1">
    <citation type="journal article" date="2022" name="Int. J. Mol. Sci.">
        <title>Draft Genome of Tanacetum Coccineum: Genomic Comparison of Closely Related Tanacetum-Family Plants.</title>
        <authorList>
            <person name="Yamashiro T."/>
            <person name="Shiraishi A."/>
            <person name="Nakayama K."/>
            <person name="Satake H."/>
        </authorList>
    </citation>
    <scope>NUCLEOTIDE SEQUENCE</scope>
</reference>
<organism evidence="1 2">
    <name type="scientific">Tanacetum coccineum</name>
    <dbReference type="NCBI Taxonomy" id="301880"/>
    <lineage>
        <taxon>Eukaryota</taxon>
        <taxon>Viridiplantae</taxon>
        <taxon>Streptophyta</taxon>
        <taxon>Embryophyta</taxon>
        <taxon>Tracheophyta</taxon>
        <taxon>Spermatophyta</taxon>
        <taxon>Magnoliopsida</taxon>
        <taxon>eudicotyledons</taxon>
        <taxon>Gunneridae</taxon>
        <taxon>Pentapetalae</taxon>
        <taxon>asterids</taxon>
        <taxon>campanulids</taxon>
        <taxon>Asterales</taxon>
        <taxon>Asteraceae</taxon>
        <taxon>Asteroideae</taxon>
        <taxon>Anthemideae</taxon>
        <taxon>Anthemidinae</taxon>
        <taxon>Tanacetum</taxon>
    </lineage>
</organism>
<proteinExistence type="predicted"/>
<comment type="caution">
    <text evidence="1">The sequence shown here is derived from an EMBL/GenBank/DDBJ whole genome shotgun (WGS) entry which is preliminary data.</text>
</comment>
<sequence>MPRRKFNALVKNLEDIMMESLPKLVDERIKKILQTQVPLHVAQGIILEREKSQAEVAKMIADVIQQESENF</sequence>
<reference evidence="1" key="2">
    <citation type="submission" date="2022-01" db="EMBL/GenBank/DDBJ databases">
        <authorList>
            <person name="Yamashiro T."/>
            <person name="Shiraishi A."/>
            <person name="Satake H."/>
            <person name="Nakayama K."/>
        </authorList>
    </citation>
    <scope>NUCLEOTIDE SEQUENCE</scope>
</reference>
<name>A0ABQ5A792_9ASTR</name>
<dbReference type="Proteomes" id="UP001151760">
    <property type="component" value="Unassembled WGS sequence"/>
</dbReference>
<accession>A0ABQ5A792</accession>
<protein>
    <submittedName>
        <fullName evidence="1">Uncharacterized protein</fullName>
    </submittedName>
</protein>
<keyword evidence="2" id="KW-1185">Reference proteome</keyword>
<evidence type="ECO:0000313" key="2">
    <source>
        <dbReference type="Proteomes" id="UP001151760"/>
    </source>
</evidence>
<dbReference type="EMBL" id="BQNB010011926">
    <property type="protein sequence ID" value="GJS96985.1"/>
    <property type="molecule type" value="Genomic_DNA"/>
</dbReference>
<evidence type="ECO:0000313" key="1">
    <source>
        <dbReference type="EMBL" id="GJS96985.1"/>
    </source>
</evidence>
<gene>
    <name evidence="1" type="ORF">Tco_0803953</name>
</gene>